<dbReference type="GeneID" id="108738376"/>
<dbReference type="GO" id="GO:0016020">
    <property type="term" value="C:membrane"/>
    <property type="evidence" value="ECO:0007669"/>
    <property type="project" value="UniProtKB-SubCell"/>
</dbReference>
<dbReference type="InterPro" id="IPR034804">
    <property type="entry name" value="SQR/QFR_C/D"/>
</dbReference>
<evidence type="ECO:0000256" key="8">
    <source>
        <dbReference type="SAM" id="Phobius"/>
    </source>
</evidence>
<evidence type="ECO:0000256" key="1">
    <source>
        <dbReference type="ARBA" id="ARBA00004141"/>
    </source>
</evidence>
<accession>A0A1W4X4H1</accession>
<evidence type="ECO:0000256" key="7">
    <source>
        <dbReference type="ARBA" id="ARBA00023136"/>
    </source>
</evidence>
<evidence type="ECO:0000313" key="10">
    <source>
        <dbReference type="RefSeq" id="XP_018327273.1"/>
    </source>
</evidence>
<sequence>MNFMLRSAFRRLPVLVEYQCKKLLAPIPVRTITIKVISPHSSQCDAVPENHDDRNMRLGRPMSPHLSIYKTQLTSMLSLAHRTTGIWLMVYTWILAFGSHVIDLPQFIEFLHGVNFPAILIIVLKFILSFPLSYHLSNGLRHFFWDMGAMLDLKKVYSSGYAMLAASCAGSAFCATL</sequence>
<protein>
    <submittedName>
        <fullName evidence="10">Uncharacterized protein LOC108738376</fullName>
    </submittedName>
</protein>
<dbReference type="GO" id="GO:0006099">
    <property type="term" value="P:tricarboxylic acid cycle"/>
    <property type="evidence" value="ECO:0007669"/>
    <property type="project" value="InterPro"/>
</dbReference>
<keyword evidence="6" id="KW-0408">Iron</keyword>
<dbReference type="PANTHER" id="PTHR10978:SF5">
    <property type="entry name" value="SUCCINATE DEHYDROGENASE CYTOCHROME B560 SUBUNIT, MITOCHONDRIAL"/>
    <property type="match status" value="1"/>
</dbReference>
<dbReference type="GO" id="GO:0009055">
    <property type="term" value="F:electron transfer activity"/>
    <property type="evidence" value="ECO:0007669"/>
    <property type="project" value="InterPro"/>
</dbReference>
<evidence type="ECO:0000256" key="4">
    <source>
        <dbReference type="ARBA" id="ARBA00022723"/>
    </source>
</evidence>
<dbReference type="KEGG" id="apln:108738376"/>
<keyword evidence="7 8" id="KW-0472">Membrane</keyword>
<dbReference type="Gene3D" id="1.20.1300.10">
    <property type="entry name" value="Fumarate reductase/succinate dehydrogenase, transmembrane subunit"/>
    <property type="match status" value="1"/>
</dbReference>
<dbReference type="Proteomes" id="UP000192223">
    <property type="component" value="Unplaced"/>
</dbReference>
<dbReference type="Pfam" id="PF01127">
    <property type="entry name" value="Sdh_cyt"/>
    <property type="match status" value="1"/>
</dbReference>
<evidence type="ECO:0000313" key="9">
    <source>
        <dbReference type="Proteomes" id="UP000192223"/>
    </source>
</evidence>
<dbReference type="SUPFAM" id="SSF81343">
    <property type="entry name" value="Fumarate reductase respiratory complex transmembrane subunits"/>
    <property type="match status" value="1"/>
</dbReference>
<dbReference type="RefSeq" id="XP_018327273.1">
    <property type="nucleotide sequence ID" value="XM_018471771.1"/>
</dbReference>
<feature type="transmembrane region" description="Helical" evidence="8">
    <location>
        <begin position="85"/>
        <end position="102"/>
    </location>
</feature>
<dbReference type="CDD" id="cd03499">
    <property type="entry name" value="SQR_TypeC_SdhC"/>
    <property type="match status" value="1"/>
</dbReference>
<dbReference type="GO" id="GO:0046872">
    <property type="term" value="F:metal ion binding"/>
    <property type="evidence" value="ECO:0007669"/>
    <property type="project" value="UniProtKB-KW"/>
</dbReference>
<dbReference type="GO" id="GO:0006121">
    <property type="term" value="P:mitochondrial electron transport, succinate to ubiquinone"/>
    <property type="evidence" value="ECO:0007669"/>
    <property type="project" value="TreeGrafter"/>
</dbReference>
<proteinExistence type="predicted"/>
<reference evidence="10" key="1">
    <citation type="submission" date="2025-08" db="UniProtKB">
        <authorList>
            <consortium name="RefSeq"/>
        </authorList>
    </citation>
    <scope>IDENTIFICATION</scope>
    <source>
        <tissue evidence="10">Entire body</tissue>
    </source>
</reference>
<dbReference type="PROSITE" id="PS01000">
    <property type="entry name" value="SDH_CYT_1"/>
    <property type="match status" value="1"/>
</dbReference>
<evidence type="ECO:0000256" key="5">
    <source>
        <dbReference type="ARBA" id="ARBA00022989"/>
    </source>
</evidence>
<name>A0A1W4X4H1_AGRPL</name>
<dbReference type="InterPro" id="IPR000701">
    <property type="entry name" value="SuccDH_FuR_B_TM-su"/>
</dbReference>
<dbReference type="PANTHER" id="PTHR10978">
    <property type="entry name" value="SUCCINATE DEHYDROGENASE CYTOCHROME B560 SUBUNIT"/>
    <property type="match status" value="1"/>
</dbReference>
<organism evidence="9 10">
    <name type="scientific">Agrilus planipennis</name>
    <name type="common">Emerald ash borer</name>
    <name type="synonym">Agrilus marcopoli</name>
    <dbReference type="NCBI Taxonomy" id="224129"/>
    <lineage>
        <taxon>Eukaryota</taxon>
        <taxon>Metazoa</taxon>
        <taxon>Ecdysozoa</taxon>
        <taxon>Arthropoda</taxon>
        <taxon>Hexapoda</taxon>
        <taxon>Insecta</taxon>
        <taxon>Pterygota</taxon>
        <taxon>Neoptera</taxon>
        <taxon>Endopterygota</taxon>
        <taxon>Coleoptera</taxon>
        <taxon>Polyphaga</taxon>
        <taxon>Elateriformia</taxon>
        <taxon>Buprestoidea</taxon>
        <taxon>Buprestidae</taxon>
        <taxon>Agrilinae</taxon>
        <taxon>Agrilus</taxon>
    </lineage>
</organism>
<evidence type="ECO:0000256" key="6">
    <source>
        <dbReference type="ARBA" id="ARBA00023004"/>
    </source>
</evidence>
<dbReference type="InParanoid" id="A0A1W4X4H1"/>
<gene>
    <name evidence="10" type="primary">LOC108738376</name>
</gene>
<dbReference type="PROSITE" id="PS01001">
    <property type="entry name" value="SDH_CYT_2"/>
    <property type="match status" value="1"/>
</dbReference>
<feature type="transmembrane region" description="Helical" evidence="8">
    <location>
        <begin position="114"/>
        <end position="134"/>
    </location>
</feature>
<comment type="subcellular location">
    <subcellularLocation>
        <location evidence="1">Membrane</location>
        <topology evidence="1">Multi-pass membrane protein</topology>
    </subcellularLocation>
</comment>
<keyword evidence="3 8" id="KW-0812">Transmembrane</keyword>
<dbReference type="NCBIfam" id="TIGR02970">
    <property type="entry name" value="succ_dehyd_cytB"/>
    <property type="match status" value="1"/>
</dbReference>
<dbReference type="GO" id="GO:0005739">
    <property type="term" value="C:mitochondrion"/>
    <property type="evidence" value="ECO:0007669"/>
    <property type="project" value="GOC"/>
</dbReference>
<keyword evidence="9" id="KW-1185">Reference proteome</keyword>
<keyword evidence="5 8" id="KW-1133">Transmembrane helix</keyword>
<evidence type="ECO:0000256" key="3">
    <source>
        <dbReference type="ARBA" id="ARBA00022692"/>
    </source>
</evidence>
<dbReference type="AlphaFoldDB" id="A0A1W4X4H1"/>
<keyword evidence="4" id="KW-0479">Metal-binding</keyword>
<dbReference type="InterPro" id="IPR018495">
    <property type="entry name" value="Succ_DH_cyt_bsu_CS"/>
</dbReference>
<evidence type="ECO:0000256" key="2">
    <source>
        <dbReference type="ARBA" id="ARBA00022617"/>
    </source>
</evidence>
<dbReference type="InterPro" id="IPR014314">
    <property type="entry name" value="Succ_DH_cytb556"/>
</dbReference>
<keyword evidence="2" id="KW-0349">Heme</keyword>
<dbReference type="STRING" id="224129.A0A1W4X4H1"/>
<dbReference type="OrthoDB" id="588261at2759"/>